<dbReference type="InterPro" id="IPR011042">
    <property type="entry name" value="6-blade_b-propeller_TolB-like"/>
</dbReference>
<name>A0A816BVQ1_9BILA</name>
<dbReference type="AlphaFoldDB" id="A0A816BVQ1"/>
<dbReference type="PANTHER" id="PTHR24104">
    <property type="entry name" value="E3 UBIQUITIN-PROTEIN LIGASE NHLRC1-RELATED"/>
    <property type="match status" value="1"/>
</dbReference>
<dbReference type="OrthoDB" id="10053339at2759"/>
<keyword evidence="1" id="KW-1133">Transmembrane helix</keyword>
<dbReference type="PANTHER" id="PTHR24104:SF25">
    <property type="entry name" value="PROTEIN LIN-41"/>
    <property type="match status" value="1"/>
</dbReference>
<sequence length="424" mass="47940">MRNFNDDNLYDNPLIPPPPYIPLSPSDNDNNPVANKYPILTKKRILIGCLIGSSLAILSIISIKSVLSIKSSTIYDTTTTRTTTLNQSPTTSTETVSSSSSKSCPISAVNAAWNNSGIVFVNPLARCLSNETGLCDPRDLFIDDIHDTLYIADMGNNRIQKYLLNETYNSEVGATGITVASKDLILPQSVFVDIHTEDMYIMDFDQKVSYVPEKYVSGKLVPAKYASYRVHLWKKNDNVGRILFNESGVDVNGITDHCLTLDKQMNIYVGTRYYIKKWLVSTNYTEKVVVAGKNQNNSRQSTDLYDPVGFFITDDLTLYIADWENKRIQKWTVNATEGTTVIENLMYVVGLTMDCNGYLYFTDTNTEVIYQLNMVANQKRVIVRNEDNLKNLIYYWPLAIKIDRLGNLFVTGNNQLHKFSILHK</sequence>
<reference evidence="3" key="1">
    <citation type="submission" date="2021-02" db="EMBL/GenBank/DDBJ databases">
        <authorList>
            <person name="Nowell W R."/>
        </authorList>
    </citation>
    <scope>NUCLEOTIDE SEQUENCE</scope>
</reference>
<dbReference type="InterPro" id="IPR050952">
    <property type="entry name" value="TRIM-NHL_E3_ligases"/>
</dbReference>
<dbReference type="SUPFAM" id="SSF101898">
    <property type="entry name" value="NHL repeat"/>
    <property type="match status" value="1"/>
</dbReference>
<proteinExistence type="predicted"/>
<evidence type="ECO:0000256" key="1">
    <source>
        <dbReference type="SAM" id="Phobius"/>
    </source>
</evidence>
<feature type="transmembrane region" description="Helical" evidence="1">
    <location>
        <begin position="45"/>
        <end position="63"/>
    </location>
</feature>
<evidence type="ECO:0000313" key="4">
    <source>
        <dbReference type="Proteomes" id="UP000663832"/>
    </source>
</evidence>
<dbReference type="InterPro" id="IPR000033">
    <property type="entry name" value="LDLR_classB_rpt"/>
</dbReference>
<keyword evidence="1" id="KW-0472">Membrane</keyword>
<keyword evidence="4" id="KW-1185">Reference proteome</keyword>
<dbReference type="Gene3D" id="2.120.10.30">
    <property type="entry name" value="TolB, C-terminal domain"/>
    <property type="match status" value="2"/>
</dbReference>
<dbReference type="EMBL" id="CAJNOI010001260">
    <property type="protein sequence ID" value="CAF1398780.1"/>
    <property type="molecule type" value="Genomic_DNA"/>
</dbReference>
<dbReference type="Proteomes" id="UP000663832">
    <property type="component" value="Unassembled WGS sequence"/>
</dbReference>
<evidence type="ECO:0000313" key="3">
    <source>
        <dbReference type="EMBL" id="CAF1613470.1"/>
    </source>
</evidence>
<comment type="caution">
    <text evidence="3">The sequence shown here is derived from an EMBL/GenBank/DDBJ whole genome shotgun (WGS) entry which is preliminary data.</text>
</comment>
<gene>
    <name evidence="2" type="ORF">BJG266_LOCUS37533</name>
    <name evidence="3" type="ORF">QVE165_LOCUS54431</name>
</gene>
<organism evidence="3 4">
    <name type="scientific">Adineta steineri</name>
    <dbReference type="NCBI Taxonomy" id="433720"/>
    <lineage>
        <taxon>Eukaryota</taxon>
        <taxon>Metazoa</taxon>
        <taxon>Spiralia</taxon>
        <taxon>Gnathifera</taxon>
        <taxon>Rotifera</taxon>
        <taxon>Eurotatoria</taxon>
        <taxon>Bdelloidea</taxon>
        <taxon>Adinetida</taxon>
        <taxon>Adinetidae</taxon>
        <taxon>Adineta</taxon>
    </lineage>
</organism>
<dbReference type="Proteomes" id="UP000663877">
    <property type="component" value="Unassembled WGS sequence"/>
</dbReference>
<accession>A0A816BVQ1</accession>
<evidence type="ECO:0000313" key="2">
    <source>
        <dbReference type="EMBL" id="CAF1398780.1"/>
    </source>
</evidence>
<keyword evidence="1" id="KW-0812">Transmembrane</keyword>
<dbReference type="EMBL" id="CAJNOM010001588">
    <property type="protein sequence ID" value="CAF1613470.1"/>
    <property type="molecule type" value="Genomic_DNA"/>
</dbReference>
<dbReference type="SMART" id="SM00135">
    <property type="entry name" value="LY"/>
    <property type="match status" value="2"/>
</dbReference>
<dbReference type="GO" id="GO:0008270">
    <property type="term" value="F:zinc ion binding"/>
    <property type="evidence" value="ECO:0007669"/>
    <property type="project" value="UniProtKB-KW"/>
</dbReference>
<protein>
    <submittedName>
        <fullName evidence="3">Uncharacterized protein</fullName>
    </submittedName>
</protein>